<organism evidence="2 3">
    <name type="scientific">Recurvomyces mirabilis</name>
    <dbReference type="NCBI Taxonomy" id="574656"/>
    <lineage>
        <taxon>Eukaryota</taxon>
        <taxon>Fungi</taxon>
        <taxon>Dikarya</taxon>
        <taxon>Ascomycota</taxon>
        <taxon>Pezizomycotina</taxon>
        <taxon>Dothideomycetes</taxon>
        <taxon>Dothideomycetidae</taxon>
        <taxon>Mycosphaerellales</taxon>
        <taxon>Teratosphaeriaceae</taxon>
        <taxon>Recurvomyces</taxon>
    </lineage>
</organism>
<name>A0AAE0WIB5_9PEZI</name>
<dbReference type="InterPro" id="IPR011333">
    <property type="entry name" value="SKP1/BTB/POZ_sf"/>
</dbReference>
<dbReference type="Proteomes" id="UP001274830">
    <property type="component" value="Unassembled WGS sequence"/>
</dbReference>
<dbReference type="AlphaFoldDB" id="A0AAE0WIB5"/>
<feature type="compositionally biased region" description="Polar residues" evidence="1">
    <location>
        <begin position="28"/>
        <end position="61"/>
    </location>
</feature>
<feature type="compositionally biased region" description="Low complexity" evidence="1">
    <location>
        <begin position="1"/>
        <end position="11"/>
    </location>
</feature>
<dbReference type="CDD" id="cd18186">
    <property type="entry name" value="BTB_POZ_ZBTB_KLHL-like"/>
    <property type="match status" value="1"/>
</dbReference>
<gene>
    <name evidence="2" type="ORF">LTR78_010125</name>
</gene>
<evidence type="ECO:0000256" key="1">
    <source>
        <dbReference type="SAM" id="MobiDB-lite"/>
    </source>
</evidence>
<proteinExistence type="predicted"/>
<evidence type="ECO:0008006" key="4">
    <source>
        <dbReference type="Google" id="ProtNLM"/>
    </source>
</evidence>
<protein>
    <recommendedName>
        <fullName evidence="4">BTB domain-containing protein</fullName>
    </recommendedName>
</protein>
<dbReference type="EMBL" id="JAUTXT010000066">
    <property type="protein sequence ID" value="KAK3669953.1"/>
    <property type="molecule type" value="Genomic_DNA"/>
</dbReference>
<evidence type="ECO:0000313" key="2">
    <source>
        <dbReference type="EMBL" id="KAK3669953.1"/>
    </source>
</evidence>
<evidence type="ECO:0000313" key="3">
    <source>
        <dbReference type="Proteomes" id="UP001274830"/>
    </source>
</evidence>
<dbReference type="Gene3D" id="3.30.710.10">
    <property type="entry name" value="Potassium Channel Kv1.1, Chain A"/>
    <property type="match status" value="1"/>
</dbReference>
<dbReference type="PANTHER" id="PTHR47843:SF2">
    <property type="entry name" value="BTB DOMAIN-CONTAINING PROTEIN"/>
    <property type="match status" value="1"/>
</dbReference>
<sequence length="342" mass="36931">MSMGNTSNKWSGKGGSSSPALNFDFGTKETTATSAGQSVSTPNGASLFAQPTTSSTTNSAGLNISTSKAADTTLLFGRGTFPAFGGSIPALASRAKADVLPSILRKVDEAPDYGNDIVTVIVGPDHDTTTFVIHDALARSHSDLIDDHFKSGGAETKDRVVCLPEHEAEHFRIFHNFIYGRHIYSGKIGDFDKDEVEEDKEWGRLAKAYALGDHLKAPAFKDAVTDAVIEKALHPGPLAWATPKSMHEIIYAHSKAGAGLRRLLVDLAATRWTVETLEAQKKSVDWADFFFDLSMTMRKLKSGKSQVALDKCQEMGSTCVYHDHGEAGDVGVVNCYKVKYSI</sequence>
<feature type="region of interest" description="Disordered" evidence="1">
    <location>
        <begin position="1"/>
        <end position="61"/>
    </location>
</feature>
<keyword evidence="3" id="KW-1185">Reference proteome</keyword>
<reference evidence="2" key="1">
    <citation type="submission" date="2023-07" db="EMBL/GenBank/DDBJ databases">
        <title>Black Yeasts Isolated from many extreme environments.</title>
        <authorList>
            <person name="Coleine C."/>
            <person name="Stajich J.E."/>
            <person name="Selbmann L."/>
        </authorList>
    </citation>
    <scope>NUCLEOTIDE SEQUENCE</scope>
    <source>
        <strain evidence="2">CCFEE 5485</strain>
    </source>
</reference>
<comment type="caution">
    <text evidence="2">The sequence shown here is derived from an EMBL/GenBank/DDBJ whole genome shotgun (WGS) entry which is preliminary data.</text>
</comment>
<accession>A0AAE0WIB5</accession>
<dbReference type="PANTHER" id="PTHR47843">
    <property type="entry name" value="BTB DOMAIN-CONTAINING PROTEIN-RELATED"/>
    <property type="match status" value="1"/>
</dbReference>
<dbReference type="SUPFAM" id="SSF54695">
    <property type="entry name" value="POZ domain"/>
    <property type="match status" value="1"/>
</dbReference>